<name>A0A0G1VPV7_9BACT</name>
<dbReference type="EMBL" id="LCPZ01000010">
    <property type="protein sequence ID" value="KKW08486.1"/>
    <property type="molecule type" value="Genomic_DNA"/>
</dbReference>
<protein>
    <submittedName>
        <fullName evidence="1">Uncharacterized protein</fullName>
    </submittedName>
</protein>
<comment type="caution">
    <text evidence="1">The sequence shown here is derived from an EMBL/GenBank/DDBJ whole genome shotgun (WGS) entry which is preliminary data.</text>
</comment>
<dbReference type="AlphaFoldDB" id="A0A0G1VPV7"/>
<evidence type="ECO:0000313" key="1">
    <source>
        <dbReference type="EMBL" id="KKW08486.1"/>
    </source>
</evidence>
<proteinExistence type="predicted"/>
<gene>
    <name evidence="1" type="ORF">UY44_C0010G0018</name>
</gene>
<evidence type="ECO:0000313" key="2">
    <source>
        <dbReference type="Proteomes" id="UP000033965"/>
    </source>
</evidence>
<reference evidence="1 2" key="1">
    <citation type="journal article" date="2015" name="Nature">
        <title>rRNA introns, odd ribosomes, and small enigmatic genomes across a large radiation of phyla.</title>
        <authorList>
            <person name="Brown C.T."/>
            <person name="Hug L.A."/>
            <person name="Thomas B.C."/>
            <person name="Sharon I."/>
            <person name="Castelle C.J."/>
            <person name="Singh A."/>
            <person name="Wilkins M.J."/>
            <person name="Williams K.H."/>
            <person name="Banfield J.F."/>
        </authorList>
    </citation>
    <scope>NUCLEOTIDE SEQUENCE [LARGE SCALE GENOMIC DNA]</scope>
</reference>
<accession>A0A0G1VPV7</accession>
<dbReference type="Proteomes" id="UP000033965">
    <property type="component" value="Unassembled WGS sequence"/>
</dbReference>
<sequence>MEKIRFITFNQERNGIVVAAFFLEADTKKVLPIVDGQTVIFDNHVGFADNGEWKWETFMESSHTAIVNEGWLLFPNKASFPIRLMKPGQGGWLMPPGDDIKVGLNDLEHCG</sequence>
<organism evidence="1 2">
    <name type="scientific">Candidatus Kaiserbacteria bacterium GW2011_GWA2_49_19</name>
    <dbReference type="NCBI Taxonomy" id="1618669"/>
    <lineage>
        <taxon>Bacteria</taxon>
        <taxon>Candidatus Kaiseribacteriota</taxon>
    </lineage>
</organism>